<dbReference type="EMBL" id="JABWAD010000037">
    <property type="protein sequence ID" value="KAF6069351.1"/>
    <property type="molecule type" value="Genomic_DNA"/>
</dbReference>
<feature type="compositionally biased region" description="Low complexity" evidence="1">
    <location>
        <begin position="774"/>
        <end position="785"/>
    </location>
</feature>
<proteinExistence type="predicted"/>
<feature type="compositionally biased region" description="Polar residues" evidence="1">
    <location>
        <begin position="618"/>
        <end position="630"/>
    </location>
</feature>
<dbReference type="GO" id="GO:0005737">
    <property type="term" value="C:cytoplasm"/>
    <property type="evidence" value="ECO:0007669"/>
    <property type="project" value="TreeGrafter"/>
</dbReference>
<evidence type="ECO:0000256" key="1">
    <source>
        <dbReference type="SAM" id="MobiDB-lite"/>
    </source>
</evidence>
<dbReference type="AlphaFoldDB" id="A0A8H6BXT4"/>
<feature type="compositionally biased region" description="Low complexity" evidence="1">
    <location>
        <begin position="884"/>
        <end position="893"/>
    </location>
</feature>
<feature type="compositionally biased region" description="Low complexity" evidence="1">
    <location>
        <begin position="665"/>
        <end position="698"/>
    </location>
</feature>
<accession>A0A8H6BXT4</accession>
<feature type="compositionally biased region" description="Basic residues" evidence="1">
    <location>
        <begin position="965"/>
        <end position="976"/>
    </location>
</feature>
<name>A0A8H6BXT4_CANAX</name>
<evidence type="ECO:0000313" key="3">
    <source>
        <dbReference type="EMBL" id="KAF6069351.1"/>
    </source>
</evidence>
<feature type="region of interest" description="Disordered" evidence="1">
    <location>
        <begin position="773"/>
        <end position="800"/>
    </location>
</feature>
<evidence type="ECO:0000259" key="2">
    <source>
        <dbReference type="Pfam" id="PF08546"/>
    </source>
</evidence>
<feature type="compositionally biased region" description="Low complexity" evidence="1">
    <location>
        <begin position="910"/>
        <end position="924"/>
    </location>
</feature>
<feature type="region of interest" description="Disordered" evidence="1">
    <location>
        <begin position="496"/>
        <end position="519"/>
    </location>
</feature>
<feature type="region of interest" description="Disordered" evidence="1">
    <location>
        <begin position="814"/>
        <end position="848"/>
    </location>
</feature>
<sequence length="976" mass="110123">MPTSCLLVGSNPNVAFYAWRFYQSNSVAVSIVNSSIDSKSPITWKSSQLGTSQYRPDNSYSSFKQIPTTEKFDIIILSCSSLQDFQSICQGLTHLLNQDSIILVESTGYIKLEPYVSTNFPNNPSLAVGSIMNESDVRMVSRNEYYHQIRNKDSRIYLGCTSSDSASSNIANNKGFQKVYKLLQTVQEESHGSITLLKSVNPTEFTTYQWKLALPRVIFSPIMTLFELTFPEVLEKHILSKPLITGLINELFKLIKKMGCKLVKGFENEKNLLNYWESVFPQTKQNENYINSPNFFYNFHKQYDLELDLLLLQPILLSDDSGVRTPYLENIYSTMSQFQKMNSPTGSLFFERKSGSKNTSASNGASSKQLDDDIQRKVQQQKKLDLAIKDLDIAKISLDNDMIKQEMNLKSIQQKIVDAESKLSNLQYDQDRKTKSIQYENDEKIKQLIDDHERKYKSLDEQHQQKIKSLEQEHMSLEAKYKQKIKELEERYNRKNQSIPVNNTSPVSIPAQQPTPVQDNIVSSTKNVNRDSVMTSDGFQDYKHLVECEGAIGPNTPVIQQKPQNSPVTHVQRNGSDNFVDANNGEAQSYRPSQGDRESQAQSQPQQRHQPQQYHSYNNGSQSNGYASSEQQYYDQNQNQQHQHQHQPPPPPQQQYRNGPPPMPQYYNNNNNNGTIPPPQQQYYQNNNQPNSRPSYNQGNGNMYVNDQAPPHGLPNGGMAQGNFPPNLRSSGSMPGPNKYQQYPSMHSNPSHQNMQQKRLDSLTGSISSYYDYQQQQQQQQQQSQAPPPQPHQHHSFNNAAPIDPFLEQRFKTNPKKSNRRSQMPLAGNIDGLDMGGRGGMPLPGTNRKSMNVINNYGNGNGIAPASRRASSGGPLMLNGNGSQQAPQQQQQQHLGPHTSQHGNYLRPPSMNDSQTSSSSANSNDTPKTQNDNMQLNVPTMDSMNAKPLGGIASGGNNSNNHVNEKKKKGIFGKKK</sequence>
<dbReference type="InterPro" id="IPR013752">
    <property type="entry name" value="KPA_reductase"/>
</dbReference>
<feature type="region of interest" description="Disordered" evidence="1">
    <location>
        <begin position="352"/>
        <end position="374"/>
    </location>
</feature>
<dbReference type="PANTHER" id="PTHR21708:SF25">
    <property type="entry name" value="PROTEIN PAM1-RELATED"/>
    <property type="match status" value="1"/>
</dbReference>
<feature type="compositionally biased region" description="Polar residues" evidence="1">
    <location>
        <begin position="925"/>
        <end position="943"/>
    </location>
</feature>
<comment type="caution">
    <text evidence="3">The sequence shown here is derived from an EMBL/GenBank/DDBJ whole genome shotgun (WGS) entry which is preliminary data.</text>
</comment>
<feature type="compositionally biased region" description="Polar residues" evidence="1">
    <location>
        <begin position="557"/>
        <end position="577"/>
    </location>
</feature>
<feature type="compositionally biased region" description="Low complexity" evidence="1">
    <location>
        <begin position="631"/>
        <end position="642"/>
    </location>
</feature>
<dbReference type="Proteomes" id="UP000536275">
    <property type="component" value="Unassembled WGS sequence"/>
</dbReference>
<organism evidence="3 4">
    <name type="scientific">Candida albicans</name>
    <name type="common">Yeast</name>
    <dbReference type="NCBI Taxonomy" id="5476"/>
    <lineage>
        <taxon>Eukaryota</taxon>
        <taxon>Fungi</taxon>
        <taxon>Dikarya</taxon>
        <taxon>Ascomycota</taxon>
        <taxon>Saccharomycotina</taxon>
        <taxon>Pichiomycetes</taxon>
        <taxon>Debaryomycetaceae</taxon>
        <taxon>Candida/Lodderomyces clade</taxon>
        <taxon>Candida</taxon>
    </lineage>
</organism>
<feature type="region of interest" description="Disordered" evidence="1">
    <location>
        <begin position="864"/>
        <end position="976"/>
    </location>
</feature>
<reference evidence="3 4" key="1">
    <citation type="submission" date="2020-03" db="EMBL/GenBank/DDBJ databases">
        <title>FDA dAtabase for Regulatory Grade micrObial Sequences (FDA-ARGOS): Supporting development and validation of Infectious Disease Dx tests.</title>
        <authorList>
            <person name="Campos J."/>
            <person name="Goldberg B."/>
            <person name="Tallon L."/>
            <person name="Sadzewicz L."/>
            <person name="Vavikolanu K."/>
            <person name="Mehta A."/>
            <person name="Aluvathingal J."/>
            <person name="Nadendla S."/>
            <person name="Nandy P."/>
            <person name="Geyer C."/>
            <person name="Yan Y."/>
            <person name="Sichtig H."/>
        </authorList>
    </citation>
    <scope>NUCLEOTIDE SEQUENCE [LARGE SCALE GENOMIC DNA]</scope>
    <source>
        <strain evidence="3 4">FDAARGOS_656</strain>
    </source>
</reference>
<dbReference type="Pfam" id="PF08546">
    <property type="entry name" value="ApbA_C"/>
    <property type="match status" value="1"/>
</dbReference>
<feature type="compositionally biased region" description="Polar residues" evidence="1">
    <location>
        <begin position="728"/>
        <end position="759"/>
    </location>
</feature>
<feature type="compositionally biased region" description="Low complexity" evidence="1">
    <location>
        <begin position="600"/>
        <end position="617"/>
    </location>
</feature>
<evidence type="ECO:0000313" key="4">
    <source>
        <dbReference type="Proteomes" id="UP000536275"/>
    </source>
</evidence>
<dbReference type="InterPro" id="IPR013328">
    <property type="entry name" value="6PGD_dom2"/>
</dbReference>
<dbReference type="InterPro" id="IPR051402">
    <property type="entry name" value="KPR-Related"/>
</dbReference>
<feature type="region of interest" description="Disordered" evidence="1">
    <location>
        <begin position="554"/>
        <end position="759"/>
    </location>
</feature>
<dbReference type="PANTHER" id="PTHR21708">
    <property type="entry name" value="PROBABLE 2-DEHYDROPANTOATE 2-REDUCTASE"/>
    <property type="match status" value="1"/>
</dbReference>
<gene>
    <name evidence="3" type="ORF">FOB64_003007</name>
</gene>
<feature type="domain" description="Ketopantoate reductase C-terminal" evidence="2">
    <location>
        <begin position="205"/>
        <end position="337"/>
    </location>
</feature>
<feature type="compositionally biased region" description="Pro residues" evidence="1">
    <location>
        <begin position="647"/>
        <end position="664"/>
    </location>
</feature>
<feature type="compositionally biased region" description="Polar residues" evidence="1">
    <location>
        <begin position="356"/>
        <end position="368"/>
    </location>
</feature>
<dbReference type="Gene3D" id="1.10.1040.10">
    <property type="entry name" value="N-(1-d-carboxylethyl)-l-norvaline Dehydrogenase, domain 2"/>
    <property type="match status" value="1"/>
</dbReference>
<protein>
    <submittedName>
        <fullName evidence="3">Ketopantoate reductase PanE/ApbA C terminal family protein</fullName>
    </submittedName>
</protein>